<evidence type="ECO:0000256" key="12">
    <source>
        <dbReference type="ARBA" id="ARBA00029436"/>
    </source>
</evidence>
<comment type="function">
    <text evidence="15">Functions in the biosynthesis of branched-chain amino acids. Catalyzes the dehydration of (2R,3R)-2,3-dihydroxy-3-methylpentanoate (2,3-dihydroxy-3-methylvalerate) into 2-oxo-3-methylpentanoate (2-oxo-3-methylvalerate) and of (2R)-2,3-dihydroxy-3-methylbutanoate (2,3-dihydroxyisovalerate) into 2-oxo-3-methylbutanoate (2-oxoisovalerate), the penultimate precursor to L-isoleucine and L-valine, respectively.</text>
</comment>
<feature type="domain" description="Dihydroxy-acid/6-phosphogluconate dehydratase N-terminal" evidence="16">
    <location>
        <begin position="35"/>
        <end position="352"/>
    </location>
</feature>
<evidence type="ECO:0000256" key="4">
    <source>
        <dbReference type="ARBA" id="ARBA00022714"/>
    </source>
</evidence>
<feature type="active site" description="Proton acceptor" evidence="15">
    <location>
        <position position="472"/>
    </location>
</feature>
<dbReference type="EMBL" id="VKKY01000003">
    <property type="protein sequence ID" value="KAA3436990.1"/>
    <property type="molecule type" value="Genomic_DNA"/>
</dbReference>
<dbReference type="Pfam" id="PF24877">
    <property type="entry name" value="ILV_EDD_C"/>
    <property type="match status" value="1"/>
</dbReference>
<comment type="pathway">
    <text evidence="13 15">Amino-acid biosynthesis; L-isoleucine biosynthesis; L-isoleucine from 2-oxobutanoate: step 3/4.</text>
</comment>
<comment type="caution">
    <text evidence="18">The sequence shown here is derived from an EMBL/GenBank/DDBJ whole genome shotgun (WGS) entry which is preliminary data.</text>
</comment>
<keyword evidence="5 15" id="KW-0479">Metal-binding</keyword>
<evidence type="ECO:0000256" key="14">
    <source>
        <dbReference type="ARBA" id="ARBA00029490"/>
    </source>
</evidence>
<evidence type="ECO:0000256" key="10">
    <source>
        <dbReference type="ARBA" id="ARBA00023304"/>
    </source>
</evidence>
<dbReference type="InterPro" id="IPR000581">
    <property type="entry name" value="ILV_EDD_N"/>
</dbReference>
<evidence type="ECO:0000256" key="1">
    <source>
        <dbReference type="ARBA" id="ARBA00001946"/>
    </source>
</evidence>
<feature type="binding site" evidence="15">
    <location>
        <position position="50"/>
    </location>
    <ligand>
        <name>[2Fe-2S] cluster</name>
        <dbReference type="ChEBI" id="CHEBI:190135"/>
    </ligand>
</feature>
<evidence type="ECO:0000256" key="15">
    <source>
        <dbReference type="HAMAP-Rule" id="MF_00012"/>
    </source>
</evidence>
<feature type="modified residue" description="N6-carboxylysine" evidence="15">
    <location>
        <position position="125"/>
    </location>
</feature>
<dbReference type="PANTHER" id="PTHR21000">
    <property type="entry name" value="DIHYDROXY-ACID DEHYDRATASE DAD"/>
    <property type="match status" value="1"/>
</dbReference>
<evidence type="ECO:0000256" key="2">
    <source>
        <dbReference type="ARBA" id="ARBA00006486"/>
    </source>
</evidence>
<keyword evidence="10 15" id="KW-0100">Branched-chain amino acid biosynthesis</keyword>
<keyword evidence="9 15" id="KW-0456">Lyase</keyword>
<keyword evidence="4 15" id="KW-0001">2Fe-2S</keyword>
<comment type="cofactor">
    <cofactor evidence="15">
        <name>[2Fe-2S] cluster</name>
        <dbReference type="ChEBI" id="CHEBI:190135"/>
    </cofactor>
    <text evidence="15">Binds 1 [2Fe-2S] cluster per subunit. This cluster acts as a Lewis acid cofactor.</text>
</comment>
<evidence type="ECO:0000256" key="8">
    <source>
        <dbReference type="ARBA" id="ARBA00023014"/>
    </source>
</evidence>
<keyword evidence="8 15" id="KW-0411">Iron-sulfur</keyword>
<dbReference type="Gene3D" id="3.50.30.80">
    <property type="entry name" value="IlvD/EDD C-terminal domain-like"/>
    <property type="match status" value="1"/>
</dbReference>
<evidence type="ECO:0000259" key="17">
    <source>
        <dbReference type="Pfam" id="PF24877"/>
    </source>
</evidence>
<dbReference type="InterPro" id="IPR042096">
    <property type="entry name" value="Dihydro-acid_dehy_C"/>
</dbReference>
<evidence type="ECO:0000256" key="5">
    <source>
        <dbReference type="ARBA" id="ARBA00022723"/>
    </source>
</evidence>
<evidence type="ECO:0000256" key="13">
    <source>
        <dbReference type="ARBA" id="ARBA00029437"/>
    </source>
</evidence>
<dbReference type="GO" id="GO:0000287">
    <property type="term" value="F:magnesium ion binding"/>
    <property type="evidence" value="ECO:0007669"/>
    <property type="project" value="UniProtKB-UniRule"/>
</dbReference>
<dbReference type="InterPro" id="IPR004404">
    <property type="entry name" value="DihydroxyA_deHydtase"/>
</dbReference>
<dbReference type="RefSeq" id="WP_149092931.1">
    <property type="nucleotide sequence ID" value="NZ_VKKY01000003.1"/>
</dbReference>
<dbReference type="PROSITE" id="PS00886">
    <property type="entry name" value="ILVD_EDD_1"/>
    <property type="match status" value="1"/>
</dbReference>
<keyword evidence="19" id="KW-1185">Reference proteome</keyword>
<gene>
    <name evidence="15 18" type="primary">ilvD</name>
    <name evidence="18" type="ORF">FOA19_21685</name>
</gene>
<name>A0A5B6TBK7_9BACT</name>
<sequence>MALNKYSSIYTKDDSLPASQAMLIGSGIPEADLRKPFVGICSTGFEGNTCNMHLNGLADAVKMGVQANGMVGLRFNTIGVSDGITNGNAGMRFSLVSRELIADSIEAMAGAHYYDAVATVVGCDKNMPGALIAMARLNRPSLMVYGGTIKGGEYKGQKLNIVSCFEAYGKKLNGAISDEDYRGIIRNACPGPGACGGMYTANTMAAAIETLGMSLPFSSSSTAVSAEKNQEALDTGAFILQLLEKDIKPRDILVREAFENALVMITVLGGSTNAVLHLIAIAHAAGVKLTMEDFQEVSNRVPVLADLKPSGKYLMEDLSALGGVPAVQKTLLEAGLLKGDLMTITGKTLAENLANVKPLGEEQDLLRPLSNPIKADGHIQILYGNLASKGAVAKISGKEGLRFEGPAIVFNSEEELNEGITHGKIQPGQVVVIRYVGPKGGPGMPEMLKPTSAIMGAGLGDKVALITDGRFSGGTHGFVIGHVCPEAYDGGTIALVEDGDWIVLDATANTMDVQLDDAELALRRSQWQRPKPNVQGGVLLKYIRTVSDASHGCITDLQEEAYVNARETSPSLA</sequence>
<comment type="cofactor">
    <cofactor evidence="1 15">
        <name>Mg(2+)</name>
        <dbReference type="ChEBI" id="CHEBI:18420"/>
    </cofactor>
</comment>
<proteinExistence type="inferred from homology"/>
<evidence type="ECO:0000256" key="11">
    <source>
        <dbReference type="ARBA" id="ARBA00029304"/>
    </source>
</evidence>
<feature type="binding site" description="via carbamate group" evidence="15">
    <location>
        <position position="125"/>
    </location>
    <ligand>
        <name>Mg(2+)</name>
        <dbReference type="ChEBI" id="CHEBI:18420"/>
    </ligand>
</feature>
<dbReference type="InterPro" id="IPR037237">
    <property type="entry name" value="IlvD/EDD_N"/>
</dbReference>
<dbReference type="EC" id="4.2.1.9" evidence="14 15"/>
<reference evidence="18 19" key="1">
    <citation type="submission" date="2019-07" db="EMBL/GenBank/DDBJ databases">
        <title>Rufibacter sp. nov., isolated from lake sediment.</title>
        <authorList>
            <person name="Qu J.-H."/>
        </authorList>
    </citation>
    <scope>NUCLEOTIDE SEQUENCE [LARGE SCALE GENOMIC DNA]</scope>
    <source>
        <strain evidence="18 19">NBS58-1</strain>
    </source>
</reference>
<accession>A0A5B6TBK7</accession>
<dbReference type="NCBIfam" id="NF002068">
    <property type="entry name" value="PRK00911.1"/>
    <property type="match status" value="1"/>
</dbReference>
<dbReference type="PANTHER" id="PTHR21000:SF5">
    <property type="entry name" value="DIHYDROXY-ACID DEHYDRATASE, MITOCHONDRIAL"/>
    <property type="match status" value="1"/>
</dbReference>
<dbReference type="OrthoDB" id="9807077at2"/>
<dbReference type="GO" id="GO:0009099">
    <property type="term" value="P:L-valine biosynthetic process"/>
    <property type="evidence" value="ECO:0007669"/>
    <property type="project" value="UniProtKB-UniRule"/>
</dbReference>
<dbReference type="Proteomes" id="UP000324133">
    <property type="component" value="Unassembled WGS sequence"/>
</dbReference>
<comment type="subunit">
    <text evidence="15">Homodimer.</text>
</comment>
<comment type="catalytic activity">
    <reaction evidence="15">
        <text>(2R,3R)-2,3-dihydroxy-3-methylpentanoate = (S)-3-methyl-2-oxopentanoate + H2O</text>
        <dbReference type="Rhea" id="RHEA:27694"/>
        <dbReference type="ChEBI" id="CHEBI:15377"/>
        <dbReference type="ChEBI" id="CHEBI:35146"/>
        <dbReference type="ChEBI" id="CHEBI:49258"/>
        <dbReference type="EC" id="4.2.1.9"/>
    </reaction>
</comment>
<dbReference type="SUPFAM" id="SSF52016">
    <property type="entry name" value="LeuD/IlvD-like"/>
    <property type="match status" value="1"/>
</dbReference>
<feature type="binding site" evidence="15">
    <location>
        <position position="446"/>
    </location>
    <ligand>
        <name>Mg(2+)</name>
        <dbReference type="ChEBI" id="CHEBI:18420"/>
    </ligand>
</feature>
<dbReference type="InterPro" id="IPR020558">
    <property type="entry name" value="DiOHA_6PGluconate_deHydtase_CS"/>
</dbReference>
<dbReference type="HAMAP" id="MF_00012">
    <property type="entry name" value="IlvD"/>
    <property type="match status" value="1"/>
</dbReference>
<comment type="pathway">
    <text evidence="12 15">Amino-acid biosynthesis; L-valine biosynthesis; L-valine from pyruvate: step 3/4.</text>
</comment>
<dbReference type="UniPathway" id="UPA00049">
    <property type="reaction ID" value="UER00061"/>
</dbReference>
<comment type="catalytic activity">
    <reaction evidence="11">
        <text>(2R)-2,3-dihydroxy-3-methylbutanoate = 3-methyl-2-oxobutanoate + H2O</text>
        <dbReference type="Rhea" id="RHEA:24809"/>
        <dbReference type="ChEBI" id="CHEBI:11851"/>
        <dbReference type="ChEBI" id="CHEBI:15377"/>
        <dbReference type="ChEBI" id="CHEBI:49072"/>
        <dbReference type="EC" id="4.2.1.9"/>
    </reaction>
    <physiologicalReaction direction="left-to-right" evidence="11">
        <dbReference type="Rhea" id="RHEA:24810"/>
    </physiologicalReaction>
</comment>
<evidence type="ECO:0000256" key="3">
    <source>
        <dbReference type="ARBA" id="ARBA00022605"/>
    </source>
</evidence>
<dbReference type="GO" id="GO:0004160">
    <property type="term" value="F:dihydroxy-acid dehydratase activity"/>
    <property type="evidence" value="ECO:0007669"/>
    <property type="project" value="UniProtKB-UniRule"/>
</dbReference>
<dbReference type="UniPathway" id="UPA00047">
    <property type="reaction ID" value="UER00057"/>
</dbReference>
<dbReference type="Pfam" id="PF00920">
    <property type="entry name" value="ILVD_EDD_N"/>
    <property type="match status" value="1"/>
</dbReference>
<evidence type="ECO:0000259" key="16">
    <source>
        <dbReference type="Pfam" id="PF00920"/>
    </source>
</evidence>
<feature type="domain" description="Dihydroxy-acid/6-phosphogluconate dehydratase C-terminal" evidence="17">
    <location>
        <begin position="365"/>
        <end position="553"/>
    </location>
</feature>
<evidence type="ECO:0000313" key="18">
    <source>
        <dbReference type="EMBL" id="KAA3436990.1"/>
    </source>
</evidence>
<dbReference type="NCBIfam" id="TIGR00110">
    <property type="entry name" value="ilvD"/>
    <property type="match status" value="1"/>
</dbReference>
<evidence type="ECO:0000313" key="19">
    <source>
        <dbReference type="Proteomes" id="UP000324133"/>
    </source>
</evidence>
<organism evidence="18 19">
    <name type="scientific">Rufibacter hautae</name>
    <dbReference type="NCBI Taxonomy" id="2595005"/>
    <lineage>
        <taxon>Bacteria</taxon>
        <taxon>Pseudomonadati</taxon>
        <taxon>Bacteroidota</taxon>
        <taxon>Cytophagia</taxon>
        <taxon>Cytophagales</taxon>
        <taxon>Hymenobacteraceae</taxon>
        <taxon>Rufibacter</taxon>
    </lineage>
</organism>
<comment type="caution">
    <text evidence="15">Lacks conserved residue(s) required for the propagation of feature annotation.</text>
</comment>
<evidence type="ECO:0000256" key="6">
    <source>
        <dbReference type="ARBA" id="ARBA00022842"/>
    </source>
</evidence>
<comment type="similarity">
    <text evidence="2 15">Belongs to the IlvD/Edd family.</text>
</comment>
<feature type="binding site" evidence="15">
    <location>
        <position position="124"/>
    </location>
    <ligand>
        <name>Mg(2+)</name>
        <dbReference type="ChEBI" id="CHEBI:18420"/>
    </ligand>
</feature>
<evidence type="ECO:0000256" key="9">
    <source>
        <dbReference type="ARBA" id="ARBA00023239"/>
    </source>
</evidence>
<keyword evidence="7 15" id="KW-0408">Iron</keyword>
<dbReference type="AlphaFoldDB" id="A0A5B6TBK7"/>
<keyword evidence="3 15" id="KW-0028">Amino-acid biosynthesis</keyword>
<evidence type="ECO:0000256" key="7">
    <source>
        <dbReference type="ARBA" id="ARBA00023004"/>
    </source>
</evidence>
<dbReference type="InterPro" id="IPR050165">
    <property type="entry name" value="DHAD_IlvD/Edd"/>
</dbReference>
<keyword evidence="6 15" id="KW-0460">Magnesium</keyword>
<dbReference type="PROSITE" id="PS00887">
    <property type="entry name" value="ILVD_EDD_2"/>
    <property type="match status" value="1"/>
</dbReference>
<feature type="binding site" evidence="15">
    <location>
        <position position="82"/>
    </location>
    <ligand>
        <name>Mg(2+)</name>
        <dbReference type="ChEBI" id="CHEBI:18420"/>
    </ligand>
</feature>
<dbReference type="GO" id="GO:0051537">
    <property type="term" value="F:2 iron, 2 sulfur cluster binding"/>
    <property type="evidence" value="ECO:0007669"/>
    <property type="project" value="UniProtKB-UniRule"/>
</dbReference>
<protein>
    <recommendedName>
        <fullName evidence="14 15">Dihydroxy-acid dehydratase</fullName>
        <shortName evidence="15">DAD</shortName>
        <ecNumber evidence="14 15">4.2.1.9</ecNumber>
    </recommendedName>
</protein>
<dbReference type="InterPro" id="IPR056740">
    <property type="entry name" value="ILV_EDD_C"/>
</dbReference>
<dbReference type="GO" id="GO:0009097">
    <property type="term" value="P:isoleucine biosynthetic process"/>
    <property type="evidence" value="ECO:0007669"/>
    <property type="project" value="UniProtKB-UniRule"/>
</dbReference>
<dbReference type="FunFam" id="3.50.30.80:FF:000001">
    <property type="entry name" value="Dihydroxy-acid dehydratase"/>
    <property type="match status" value="1"/>
</dbReference>
<dbReference type="SUPFAM" id="SSF143975">
    <property type="entry name" value="IlvD/EDD N-terminal domain-like"/>
    <property type="match status" value="1"/>
</dbReference>